<protein>
    <submittedName>
        <fullName evidence="2">ABC transporter permease</fullName>
    </submittedName>
</protein>
<feature type="transmembrane region" description="Helical" evidence="1">
    <location>
        <begin position="31"/>
        <end position="53"/>
    </location>
</feature>
<accession>A0A934MUL1</accession>
<dbReference type="EMBL" id="JAELUP010000022">
    <property type="protein sequence ID" value="MBJ6361212.1"/>
    <property type="molecule type" value="Genomic_DNA"/>
</dbReference>
<reference evidence="2" key="1">
    <citation type="submission" date="2020-12" db="EMBL/GenBank/DDBJ databases">
        <authorList>
            <person name="Huq M.A."/>
        </authorList>
    </citation>
    <scope>NUCLEOTIDE SEQUENCE</scope>
    <source>
        <strain evidence="2">MAHUQ-46</strain>
    </source>
</reference>
<organism evidence="2 3">
    <name type="scientific">Paenibacillus roseus</name>
    <dbReference type="NCBI Taxonomy" id="2798579"/>
    <lineage>
        <taxon>Bacteria</taxon>
        <taxon>Bacillati</taxon>
        <taxon>Bacillota</taxon>
        <taxon>Bacilli</taxon>
        <taxon>Bacillales</taxon>
        <taxon>Paenibacillaceae</taxon>
        <taxon>Paenibacillus</taxon>
    </lineage>
</organism>
<dbReference type="RefSeq" id="WP_199018766.1">
    <property type="nucleotide sequence ID" value="NZ_JAELUP010000022.1"/>
</dbReference>
<feature type="transmembrane region" description="Helical" evidence="1">
    <location>
        <begin position="171"/>
        <end position="192"/>
    </location>
</feature>
<proteinExistence type="predicted"/>
<keyword evidence="3" id="KW-1185">Reference proteome</keyword>
<feature type="transmembrane region" description="Helical" evidence="1">
    <location>
        <begin position="74"/>
        <end position="99"/>
    </location>
</feature>
<dbReference type="Proteomes" id="UP000640274">
    <property type="component" value="Unassembled WGS sequence"/>
</dbReference>
<evidence type="ECO:0000313" key="3">
    <source>
        <dbReference type="Proteomes" id="UP000640274"/>
    </source>
</evidence>
<name>A0A934MUL1_9BACL</name>
<evidence type="ECO:0000256" key="1">
    <source>
        <dbReference type="SAM" id="Phobius"/>
    </source>
</evidence>
<keyword evidence="1" id="KW-0812">Transmembrane</keyword>
<sequence length="244" mass="29021">MSLPLIYFLVRHPQYSFRNEYDVFTFFLDSFVPIIFVIFAVLVYTATFAQEIHHRFLVYTRLRIPLNKWIRIKFFSNFVITFAVFFIFVFSYFIFAYYIEPRIGFVSYNNDFYQLNNTTQEEYTYTQNTFSQLLAYGNFTYGIFYSLWVGLNAAVYASLAFYLVLVIGIPFLGLSIPFILYLVQSFFMVTIGKVEFQLTQSLIPFNYTQLPIWTAFVPFSFLVLLCVVLAFYLHLKIERMSHLQ</sequence>
<feature type="transmembrane region" description="Helical" evidence="1">
    <location>
        <begin position="143"/>
        <end position="164"/>
    </location>
</feature>
<keyword evidence="1" id="KW-0472">Membrane</keyword>
<comment type="caution">
    <text evidence="2">The sequence shown here is derived from an EMBL/GenBank/DDBJ whole genome shotgun (WGS) entry which is preliminary data.</text>
</comment>
<feature type="transmembrane region" description="Helical" evidence="1">
    <location>
        <begin position="212"/>
        <end position="235"/>
    </location>
</feature>
<dbReference type="AlphaFoldDB" id="A0A934MUL1"/>
<gene>
    <name evidence="2" type="ORF">JFN88_07810</name>
</gene>
<evidence type="ECO:0000313" key="2">
    <source>
        <dbReference type="EMBL" id="MBJ6361212.1"/>
    </source>
</evidence>
<keyword evidence="1" id="KW-1133">Transmembrane helix</keyword>